<dbReference type="GeneID" id="25152689"/>
<proteinExistence type="predicted"/>
<dbReference type="OrthoDB" id="10013at2157"/>
<dbReference type="RefSeq" id="WP_050002629.1">
    <property type="nucleotide sequence ID" value="NZ_CP008887.1"/>
</dbReference>
<feature type="domain" description="Calcineurin-like phosphoesterase" evidence="1">
    <location>
        <begin position="20"/>
        <end position="129"/>
    </location>
</feature>
<dbReference type="Gene3D" id="3.60.21.10">
    <property type="match status" value="1"/>
</dbReference>
<dbReference type="KEGG" id="teu:TEU_04470"/>
<evidence type="ECO:0000259" key="1">
    <source>
        <dbReference type="Pfam" id="PF00149"/>
    </source>
</evidence>
<dbReference type="SUPFAM" id="SSF56300">
    <property type="entry name" value="Metallo-dependent phosphatases"/>
    <property type="match status" value="1"/>
</dbReference>
<protein>
    <submittedName>
        <fullName evidence="2">Exonuclease SbcD</fullName>
    </submittedName>
</protein>
<dbReference type="PANTHER" id="PTHR39323:SF1">
    <property type="entry name" value="BLR1149 PROTEIN"/>
    <property type="match status" value="1"/>
</dbReference>
<dbReference type="GO" id="GO:0004527">
    <property type="term" value="F:exonuclease activity"/>
    <property type="evidence" value="ECO:0007669"/>
    <property type="project" value="UniProtKB-KW"/>
</dbReference>
<dbReference type="InterPro" id="IPR029052">
    <property type="entry name" value="Metallo-depent_PP-like"/>
</dbReference>
<gene>
    <name evidence="2" type="ORF">TEU_04470</name>
</gene>
<dbReference type="HOGENOM" id="CLU_075478_0_1_2"/>
<dbReference type="InterPro" id="IPR004843">
    <property type="entry name" value="Calcineurin-like_PHP"/>
</dbReference>
<dbReference type="InterPro" id="IPR024173">
    <property type="entry name" value="Pesterase_MJ0037-like"/>
</dbReference>
<dbReference type="Proteomes" id="UP000029980">
    <property type="component" value="Chromosome"/>
</dbReference>
<dbReference type="Pfam" id="PF00149">
    <property type="entry name" value="Metallophos"/>
    <property type="match status" value="1"/>
</dbReference>
<evidence type="ECO:0000313" key="2">
    <source>
        <dbReference type="EMBL" id="AIU69650.1"/>
    </source>
</evidence>
<keyword evidence="2" id="KW-0269">Exonuclease</keyword>
<dbReference type="EMBL" id="CP008887">
    <property type="protein sequence ID" value="AIU69650.1"/>
    <property type="molecule type" value="Genomic_DNA"/>
</dbReference>
<dbReference type="AlphaFoldDB" id="A0A097QT45"/>
<name>A0A097QT45_9EURY</name>
<evidence type="ECO:0000313" key="3">
    <source>
        <dbReference type="Proteomes" id="UP000029980"/>
    </source>
</evidence>
<reference evidence="2 3" key="1">
    <citation type="journal article" date="2015" name="Int. J. Syst. Evol. Microbiol.">
        <title>Thermococcus eurythermalis sp. nov., a conditional piezophilic hyperthermophilic archaeon with a wide temperature range isolated from an oil-immersed chimney in the Guaymas Basin.</title>
        <authorList>
            <person name="Zhao W."/>
            <person name="Zeng X."/>
            <person name="Xiao X."/>
        </authorList>
    </citation>
    <scope>NUCLEOTIDE SEQUENCE [LARGE SCALE GENOMIC DNA]</scope>
    <source>
        <strain evidence="2 3">A501</strain>
    </source>
</reference>
<dbReference type="PIRSF" id="PIRSF000887">
    <property type="entry name" value="Pesterase_MJ0037"/>
    <property type="match status" value="1"/>
</dbReference>
<dbReference type="STRING" id="1505907.TEU_04470"/>
<keyword evidence="2" id="KW-0540">Nuclease</keyword>
<sequence length="215" mass="24354">MFLFSDFERLSILVDTSLGKTLLLADPHIGFELSRGLRIRTGFEEHLAEFVLETGADALVILGDVKEPLGLSFRLKEMLLRFFSAVKDVRVLIAKGNHDGRIEEVAEKFPNVEVADHFVIDGHLFLHGHTRLPEVEFEEAFLGHAHPAYTLKYGGTARKVKVFVRTGKFLVLPTINPYIEGFDIREGIRLIPFLRGVREVELFLPEGLYLGRIEV</sequence>
<keyword evidence="3" id="KW-1185">Reference proteome</keyword>
<organism evidence="2 3">
    <name type="scientific">Thermococcus eurythermalis</name>
    <dbReference type="NCBI Taxonomy" id="1505907"/>
    <lineage>
        <taxon>Archaea</taxon>
        <taxon>Methanobacteriati</taxon>
        <taxon>Methanobacteriota</taxon>
        <taxon>Thermococci</taxon>
        <taxon>Thermococcales</taxon>
        <taxon>Thermococcaceae</taxon>
        <taxon>Thermococcus</taxon>
    </lineage>
</organism>
<keyword evidence="2" id="KW-0378">Hydrolase</keyword>
<dbReference type="PANTHER" id="PTHR39323">
    <property type="entry name" value="BLR1149 PROTEIN"/>
    <property type="match status" value="1"/>
</dbReference>
<accession>A0A097QT45</accession>